<dbReference type="InterPro" id="IPR050747">
    <property type="entry name" value="Mitochondrial_chaperone_BCS1"/>
</dbReference>
<evidence type="ECO:0000313" key="2">
    <source>
        <dbReference type="EMBL" id="KAK9741964.1"/>
    </source>
</evidence>
<dbReference type="EMBL" id="JBDFQZ010000003">
    <property type="protein sequence ID" value="KAK9741964.1"/>
    <property type="molecule type" value="Genomic_DNA"/>
</dbReference>
<dbReference type="SUPFAM" id="SSF52540">
    <property type="entry name" value="P-loop containing nucleoside triphosphate hydrolases"/>
    <property type="match status" value="1"/>
</dbReference>
<sequence length="111" mass="12526">MASARDGGGMWRPCPFEHAANINTLAMDSSRNMEIIEDLDNFTVAKNYYLKMGKPWKRGYLIYGPSGPGKSTLIACMANLVKYHVFELDLTTICNNSELRTLLVCKIHYCD</sequence>
<proteinExistence type="predicted"/>
<name>A0AAW1M753_SAPOF</name>
<comment type="caution">
    <text evidence="2">The sequence shown here is derived from an EMBL/GenBank/DDBJ whole genome shotgun (WGS) entry which is preliminary data.</text>
</comment>
<dbReference type="Proteomes" id="UP001443914">
    <property type="component" value="Unassembled WGS sequence"/>
</dbReference>
<dbReference type="PANTHER" id="PTHR23070">
    <property type="entry name" value="BCS1 AAA-TYPE ATPASE"/>
    <property type="match status" value="1"/>
</dbReference>
<dbReference type="Pfam" id="PF00004">
    <property type="entry name" value="AAA"/>
    <property type="match status" value="1"/>
</dbReference>
<organism evidence="2 3">
    <name type="scientific">Saponaria officinalis</name>
    <name type="common">Common soapwort</name>
    <name type="synonym">Lychnis saponaria</name>
    <dbReference type="NCBI Taxonomy" id="3572"/>
    <lineage>
        <taxon>Eukaryota</taxon>
        <taxon>Viridiplantae</taxon>
        <taxon>Streptophyta</taxon>
        <taxon>Embryophyta</taxon>
        <taxon>Tracheophyta</taxon>
        <taxon>Spermatophyta</taxon>
        <taxon>Magnoliopsida</taxon>
        <taxon>eudicotyledons</taxon>
        <taxon>Gunneridae</taxon>
        <taxon>Pentapetalae</taxon>
        <taxon>Caryophyllales</taxon>
        <taxon>Caryophyllaceae</taxon>
        <taxon>Caryophylleae</taxon>
        <taxon>Saponaria</taxon>
    </lineage>
</organism>
<evidence type="ECO:0000313" key="3">
    <source>
        <dbReference type="Proteomes" id="UP001443914"/>
    </source>
</evidence>
<feature type="domain" description="ATPase AAA-type core" evidence="1">
    <location>
        <begin position="61"/>
        <end position="95"/>
    </location>
</feature>
<accession>A0AAW1M753</accession>
<dbReference type="InterPro" id="IPR027417">
    <property type="entry name" value="P-loop_NTPase"/>
</dbReference>
<protein>
    <recommendedName>
        <fullName evidence="1">ATPase AAA-type core domain-containing protein</fullName>
    </recommendedName>
</protein>
<keyword evidence="3" id="KW-1185">Reference proteome</keyword>
<gene>
    <name evidence="2" type="ORF">RND81_03G140000</name>
</gene>
<dbReference type="InterPro" id="IPR003959">
    <property type="entry name" value="ATPase_AAA_core"/>
</dbReference>
<dbReference type="AlphaFoldDB" id="A0AAW1M753"/>
<dbReference type="GO" id="GO:0016887">
    <property type="term" value="F:ATP hydrolysis activity"/>
    <property type="evidence" value="ECO:0007669"/>
    <property type="project" value="InterPro"/>
</dbReference>
<evidence type="ECO:0000259" key="1">
    <source>
        <dbReference type="Pfam" id="PF00004"/>
    </source>
</evidence>
<reference evidence="2" key="1">
    <citation type="submission" date="2024-03" db="EMBL/GenBank/DDBJ databases">
        <title>WGS assembly of Saponaria officinalis var. Norfolk2.</title>
        <authorList>
            <person name="Jenkins J."/>
            <person name="Shu S."/>
            <person name="Grimwood J."/>
            <person name="Barry K."/>
            <person name="Goodstein D."/>
            <person name="Schmutz J."/>
            <person name="Leebens-Mack J."/>
            <person name="Osbourn A."/>
        </authorList>
    </citation>
    <scope>NUCLEOTIDE SEQUENCE [LARGE SCALE GENOMIC DNA]</scope>
    <source>
        <strain evidence="2">JIC</strain>
    </source>
</reference>
<dbReference type="Gene3D" id="3.40.50.300">
    <property type="entry name" value="P-loop containing nucleotide triphosphate hydrolases"/>
    <property type="match status" value="1"/>
</dbReference>
<dbReference type="GO" id="GO:0005524">
    <property type="term" value="F:ATP binding"/>
    <property type="evidence" value="ECO:0007669"/>
    <property type="project" value="InterPro"/>
</dbReference>